<protein>
    <submittedName>
        <fullName evidence="2">Uncharacterized protein</fullName>
    </submittedName>
</protein>
<dbReference type="AlphaFoldDB" id="A0AAW1TFU3"/>
<evidence type="ECO:0000313" key="2">
    <source>
        <dbReference type="EMBL" id="KAK9867346.1"/>
    </source>
</evidence>
<feature type="region of interest" description="Disordered" evidence="1">
    <location>
        <begin position="1"/>
        <end position="38"/>
    </location>
</feature>
<feature type="region of interest" description="Disordered" evidence="1">
    <location>
        <begin position="84"/>
        <end position="103"/>
    </location>
</feature>
<dbReference type="Proteomes" id="UP001485043">
    <property type="component" value="Unassembled WGS sequence"/>
</dbReference>
<sequence length="103" mass="10819">MSGPSYIAGARSNESPSGRAPAPPAIPGQLVQEGSESRGKIASFMTPGQIDHSGAKPSKAVEEYHIDMMSKDMKASRRRCLIPGPSPEQIDTAGAVPACDRLQ</sequence>
<gene>
    <name evidence="2" type="ORF">WJX84_007051</name>
</gene>
<name>A0AAW1TFU3_9CHLO</name>
<accession>A0AAW1TFU3</accession>
<keyword evidence="3" id="KW-1185">Reference proteome</keyword>
<dbReference type="EMBL" id="JALJOV010000093">
    <property type="protein sequence ID" value="KAK9867346.1"/>
    <property type="molecule type" value="Genomic_DNA"/>
</dbReference>
<organism evidence="2 3">
    <name type="scientific">Apatococcus fuscideae</name>
    <dbReference type="NCBI Taxonomy" id="2026836"/>
    <lineage>
        <taxon>Eukaryota</taxon>
        <taxon>Viridiplantae</taxon>
        <taxon>Chlorophyta</taxon>
        <taxon>core chlorophytes</taxon>
        <taxon>Trebouxiophyceae</taxon>
        <taxon>Chlorellales</taxon>
        <taxon>Chlorellaceae</taxon>
        <taxon>Apatococcus</taxon>
    </lineage>
</organism>
<proteinExistence type="predicted"/>
<evidence type="ECO:0000313" key="3">
    <source>
        <dbReference type="Proteomes" id="UP001485043"/>
    </source>
</evidence>
<comment type="caution">
    <text evidence="2">The sequence shown here is derived from an EMBL/GenBank/DDBJ whole genome shotgun (WGS) entry which is preliminary data.</text>
</comment>
<reference evidence="2 3" key="1">
    <citation type="journal article" date="2024" name="Nat. Commun.">
        <title>Phylogenomics reveals the evolutionary origins of lichenization in chlorophyte algae.</title>
        <authorList>
            <person name="Puginier C."/>
            <person name="Libourel C."/>
            <person name="Otte J."/>
            <person name="Skaloud P."/>
            <person name="Haon M."/>
            <person name="Grisel S."/>
            <person name="Petersen M."/>
            <person name="Berrin J.G."/>
            <person name="Delaux P.M."/>
            <person name="Dal Grande F."/>
            <person name="Keller J."/>
        </authorList>
    </citation>
    <scope>NUCLEOTIDE SEQUENCE [LARGE SCALE GENOMIC DNA]</scope>
    <source>
        <strain evidence="2 3">SAG 2523</strain>
    </source>
</reference>
<evidence type="ECO:0000256" key="1">
    <source>
        <dbReference type="SAM" id="MobiDB-lite"/>
    </source>
</evidence>